<evidence type="ECO:0000313" key="1">
    <source>
        <dbReference type="EMBL" id="KAI5316558.1"/>
    </source>
</evidence>
<protein>
    <submittedName>
        <fullName evidence="1">Uncharacterized protein</fullName>
    </submittedName>
</protein>
<comment type="caution">
    <text evidence="1">The sequence shown here is derived from an EMBL/GenBank/DDBJ whole genome shotgun (WGS) entry which is preliminary data.</text>
</comment>
<sequence length="154" mass="16833">MGAGVRSGARLSKEPGLGLVSNGILKLELSWSAEWKFGAEVEGSFWFSKNLECAVRQARRVGVQQGSFGSVELCRGWSKGWTLSFSNIECEAAGGVECCPRRCRQLVLRRFGRGFWRGVFGSSWSESQVVSSARLGSSSDLDFEDPCRSARVIG</sequence>
<gene>
    <name evidence="1" type="ORF">L3X38_036265</name>
</gene>
<dbReference type="AlphaFoldDB" id="A0AAD4V280"/>
<evidence type="ECO:0000313" key="2">
    <source>
        <dbReference type="Proteomes" id="UP001054821"/>
    </source>
</evidence>
<dbReference type="EMBL" id="JAJFAZ020000007">
    <property type="protein sequence ID" value="KAI5316558.1"/>
    <property type="molecule type" value="Genomic_DNA"/>
</dbReference>
<reference evidence="1 2" key="1">
    <citation type="journal article" date="2022" name="G3 (Bethesda)">
        <title>Whole-genome sequence and methylome profiling of the almond [Prunus dulcis (Mill.) D.A. Webb] cultivar 'Nonpareil'.</title>
        <authorList>
            <person name="D'Amico-Willman K.M."/>
            <person name="Ouma W.Z."/>
            <person name="Meulia T."/>
            <person name="Sideli G.M."/>
            <person name="Gradziel T.M."/>
            <person name="Fresnedo-Ramirez J."/>
        </authorList>
    </citation>
    <scope>NUCLEOTIDE SEQUENCE [LARGE SCALE GENOMIC DNA]</scope>
    <source>
        <tissue evidence="1">Leaf</tissue>
    </source>
</reference>
<dbReference type="Proteomes" id="UP001054821">
    <property type="component" value="Chromosome 7"/>
</dbReference>
<proteinExistence type="predicted"/>
<keyword evidence="2" id="KW-1185">Reference proteome</keyword>
<name>A0AAD4V280_PRUDU</name>
<accession>A0AAD4V280</accession>
<organism evidence="1 2">
    <name type="scientific">Prunus dulcis</name>
    <name type="common">Almond</name>
    <name type="synonym">Amygdalus dulcis</name>
    <dbReference type="NCBI Taxonomy" id="3755"/>
    <lineage>
        <taxon>Eukaryota</taxon>
        <taxon>Viridiplantae</taxon>
        <taxon>Streptophyta</taxon>
        <taxon>Embryophyta</taxon>
        <taxon>Tracheophyta</taxon>
        <taxon>Spermatophyta</taxon>
        <taxon>Magnoliopsida</taxon>
        <taxon>eudicotyledons</taxon>
        <taxon>Gunneridae</taxon>
        <taxon>Pentapetalae</taxon>
        <taxon>rosids</taxon>
        <taxon>fabids</taxon>
        <taxon>Rosales</taxon>
        <taxon>Rosaceae</taxon>
        <taxon>Amygdaloideae</taxon>
        <taxon>Amygdaleae</taxon>
        <taxon>Prunus</taxon>
    </lineage>
</organism>